<dbReference type="CDD" id="cd00093">
    <property type="entry name" value="HTH_XRE"/>
    <property type="match status" value="1"/>
</dbReference>
<organism evidence="2 3">
    <name type="scientific">Pseudomonas rhizosphaerae</name>
    <dbReference type="NCBI Taxonomy" id="216142"/>
    <lineage>
        <taxon>Bacteria</taxon>
        <taxon>Pseudomonadati</taxon>
        <taxon>Pseudomonadota</taxon>
        <taxon>Gammaproteobacteria</taxon>
        <taxon>Pseudomonadales</taxon>
        <taxon>Pseudomonadaceae</taxon>
        <taxon>Pseudomonas</taxon>
    </lineage>
</organism>
<name>A0A089YRZ9_9PSED</name>
<evidence type="ECO:0000313" key="3">
    <source>
        <dbReference type="Proteomes" id="UP000029499"/>
    </source>
</evidence>
<dbReference type="eggNOG" id="COG1476">
    <property type="taxonomic scope" value="Bacteria"/>
</dbReference>
<feature type="domain" description="HTH cro/C1-type" evidence="1">
    <location>
        <begin position="14"/>
        <end position="68"/>
    </location>
</feature>
<evidence type="ECO:0000259" key="1">
    <source>
        <dbReference type="PROSITE" id="PS50943"/>
    </source>
</evidence>
<dbReference type="Pfam" id="PF13560">
    <property type="entry name" value="HTH_31"/>
    <property type="match status" value="1"/>
</dbReference>
<dbReference type="GO" id="GO:0003677">
    <property type="term" value="F:DNA binding"/>
    <property type="evidence" value="ECO:0007669"/>
    <property type="project" value="InterPro"/>
</dbReference>
<reference evidence="2 3" key="1">
    <citation type="journal article" date="2015" name="J. Biotechnol.">
        <title>Complete genome sequence of Pseudomonas rhizosphaerae IH5T (=DSM 16299T), a phosphate-solubilizing rhizobacterium for bacterial biofertilizer.</title>
        <authorList>
            <person name="Kwak Y."/>
            <person name="Jung B.K."/>
            <person name="Shin J.H."/>
        </authorList>
    </citation>
    <scope>NUCLEOTIDE SEQUENCE [LARGE SCALE GENOMIC DNA]</scope>
    <source>
        <strain evidence="2">DSM 16299</strain>
    </source>
</reference>
<dbReference type="PROSITE" id="PS50943">
    <property type="entry name" value="HTH_CROC1"/>
    <property type="match status" value="1"/>
</dbReference>
<dbReference type="RefSeq" id="WP_043193817.1">
    <property type="nucleotide sequence ID" value="NZ_CP009533.1"/>
</dbReference>
<dbReference type="STRING" id="216142.LT40_18275"/>
<dbReference type="Proteomes" id="UP000029499">
    <property type="component" value="Chromosome"/>
</dbReference>
<protein>
    <submittedName>
        <fullName evidence="2">XRE family transcriptional regulator</fullName>
    </submittedName>
</protein>
<dbReference type="AlphaFoldDB" id="A0A089YRZ9"/>
<evidence type="ECO:0000313" key="2">
    <source>
        <dbReference type="EMBL" id="AIS19233.1"/>
    </source>
</evidence>
<dbReference type="HOGENOM" id="CLU_066192_47_5_6"/>
<dbReference type="KEGG" id="prh:LT40_18275"/>
<keyword evidence="3" id="KW-1185">Reference proteome</keyword>
<gene>
    <name evidence="2" type="ORF">LT40_18275</name>
</gene>
<dbReference type="OrthoDB" id="9156632at2"/>
<proteinExistence type="predicted"/>
<sequence length="83" mass="9280">MDYELITTRLGKQIRQRRLNRGMTQAKLAELARVTRQKVIAIEKGDLSVGMTAYARVLAALNCELTVIPAVLPTLDEIHGIFD</sequence>
<dbReference type="InterPro" id="IPR001387">
    <property type="entry name" value="Cro/C1-type_HTH"/>
</dbReference>
<dbReference type="EMBL" id="CP009533">
    <property type="protein sequence ID" value="AIS19233.1"/>
    <property type="molecule type" value="Genomic_DNA"/>
</dbReference>
<dbReference type="Gene3D" id="1.10.260.40">
    <property type="entry name" value="lambda repressor-like DNA-binding domains"/>
    <property type="match status" value="1"/>
</dbReference>
<dbReference type="SUPFAM" id="SSF47413">
    <property type="entry name" value="lambda repressor-like DNA-binding domains"/>
    <property type="match status" value="1"/>
</dbReference>
<dbReference type="InterPro" id="IPR010982">
    <property type="entry name" value="Lambda_DNA-bd_dom_sf"/>
</dbReference>
<accession>A0A089YRZ9</accession>
<dbReference type="SMART" id="SM00530">
    <property type="entry name" value="HTH_XRE"/>
    <property type="match status" value="1"/>
</dbReference>